<dbReference type="Gene3D" id="1.10.287.70">
    <property type="match status" value="1"/>
</dbReference>
<reference evidence="3 4" key="1">
    <citation type="submission" date="2019-10" db="EMBL/GenBank/DDBJ databases">
        <title>Epibacterium sp. nov., isolated from seawater.</title>
        <authorList>
            <person name="Zhang X."/>
            <person name="Li N."/>
        </authorList>
    </citation>
    <scope>NUCLEOTIDE SEQUENCE [LARGE SCALE GENOMIC DNA]</scope>
    <source>
        <strain evidence="3 4">SM1969</strain>
    </source>
</reference>
<dbReference type="AlphaFoldDB" id="A0A844AZP2"/>
<organism evidence="3 4">
    <name type="scientific">Tritonibacter aquimaris</name>
    <dbReference type="NCBI Taxonomy" id="2663379"/>
    <lineage>
        <taxon>Bacteria</taxon>
        <taxon>Pseudomonadati</taxon>
        <taxon>Pseudomonadota</taxon>
        <taxon>Alphaproteobacteria</taxon>
        <taxon>Rhodobacterales</taxon>
        <taxon>Paracoccaceae</taxon>
        <taxon>Tritonibacter</taxon>
    </lineage>
</organism>
<keyword evidence="3" id="KW-0407">Ion channel</keyword>
<name>A0A844AZP2_9RHOB</name>
<feature type="transmembrane region" description="Helical" evidence="1">
    <location>
        <begin position="129"/>
        <end position="151"/>
    </location>
</feature>
<feature type="domain" description="Potassium channel" evidence="2">
    <location>
        <begin position="77"/>
        <end position="146"/>
    </location>
</feature>
<sequence length="178" mass="19870">MWTLASLALCAVLIAENFSPVFVDDYPLIEMIGAIIFVLWAIAYFCLVVIAIPFLTSQNFWPNPIRLAQDTLVSAALTILTFAVCYRLLGIIGPEPDVSPWSHVYFSTVTFSTLGYGDFRPDTGARGFAALQAIIGNLHLGMVVGVAFFAVSPEPTKRRRIKRPLQPQLRRRRKEPRT</sequence>
<keyword evidence="4" id="KW-1185">Reference proteome</keyword>
<keyword evidence="1" id="KW-0812">Transmembrane</keyword>
<proteinExistence type="predicted"/>
<evidence type="ECO:0000313" key="3">
    <source>
        <dbReference type="EMBL" id="MQY43472.1"/>
    </source>
</evidence>
<evidence type="ECO:0000259" key="2">
    <source>
        <dbReference type="Pfam" id="PF07885"/>
    </source>
</evidence>
<feature type="transmembrane region" description="Helical" evidence="1">
    <location>
        <begin position="67"/>
        <end position="89"/>
    </location>
</feature>
<dbReference type="Proteomes" id="UP000436694">
    <property type="component" value="Unassembled WGS sequence"/>
</dbReference>
<dbReference type="EMBL" id="WIXK01000006">
    <property type="protein sequence ID" value="MQY43472.1"/>
    <property type="molecule type" value="Genomic_DNA"/>
</dbReference>
<keyword evidence="3" id="KW-0813">Transport</keyword>
<keyword evidence="1" id="KW-0472">Membrane</keyword>
<evidence type="ECO:0000313" key="4">
    <source>
        <dbReference type="Proteomes" id="UP000436694"/>
    </source>
</evidence>
<comment type="caution">
    <text evidence="3">The sequence shown here is derived from an EMBL/GenBank/DDBJ whole genome shotgun (WGS) entry which is preliminary data.</text>
</comment>
<dbReference type="SUPFAM" id="SSF81324">
    <property type="entry name" value="Voltage-gated potassium channels"/>
    <property type="match status" value="1"/>
</dbReference>
<dbReference type="Pfam" id="PF07885">
    <property type="entry name" value="Ion_trans_2"/>
    <property type="match status" value="1"/>
</dbReference>
<accession>A0A844AZP2</accession>
<gene>
    <name evidence="3" type="ORF">GG681_12540</name>
</gene>
<keyword evidence="1" id="KW-1133">Transmembrane helix</keyword>
<dbReference type="InterPro" id="IPR013099">
    <property type="entry name" value="K_chnl_dom"/>
</dbReference>
<evidence type="ECO:0000256" key="1">
    <source>
        <dbReference type="SAM" id="Phobius"/>
    </source>
</evidence>
<keyword evidence="3" id="KW-0406">Ion transport</keyword>
<dbReference type="GO" id="GO:0034220">
    <property type="term" value="P:monoatomic ion transmembrane transport"/>
    <property type="evidence" value="ECO:0007669"/>
    <property type="project" value="UniProtKB-KW"/>
</dbReference>
<protein>
    <submittedName>
        <fullName evidence="3">Two pore domain potassium channel family protein</fullName>
    </submittedName>
</protein>
<feature type="transmembrane region" description="Helical" evidence="1">
    <location>
        <begin position="33"/>
        <end position="55"/>
    </location>
</feature>